<evidence type="ECO:0000313" key="2">
    <source>
        <dbReference type="EMBL" id="RDH45403.1"/>
    </source>
</evidence>
<feature type="compositionally biased region" description="Polar residues" evidence="1">
    <location>
        <begin position="248"/>
        <end position="262"/>
    </location>
</feature>
<dbReference type="Pfam" id="PF07793">
    <property type="entry name" value="DUF1631"/>
    <property type="match status" value="1"/>
</dbReference>
<protein>
    <submittedName>
        <fullName evidence="2">DUF1631 domain-containing protein</fullName>
    </submittedName>
</protein>
<dbReference type="EMBL" id="NDXW01000001">
    <property type="protein sequence ID" value="RDH45403.1"/>
    <property type="molecule type" value="Genomic_DNA"/>
</dbReference>
<sequence length="802" mass="89672">MQNMNHESKVVPISKISNQGGSTALNARLSPLLNQLSESFNNHLRSALGNLFENVDDVLFERADRAGSNAEQNAFFEAMREVRLKRTSIISTFHEEYKRNFTQLVKAKDQSATLAYDSFSADALSLVQNDDLEEAVAVETMVSKVLNHDVSMNLMHLSLRIDSLVPQQTINDKNNPLGPHSLCTAFVHACKSIDAEIKIKLVIFKLFEKYVLGELDKYYSDANNLLKTAGVMPHLTSAQAARRPGQRPTLSSSRKTQTSASDQAGGDTGFSAAGGEGATEYHLAQEFFNELRGFLGHFRPQVQPAIASDQPVIDHGQLMSALSQLQHQPIFQVGRLADMQNTDLAVQVRGVVQQQVHKSLGEVDEDVINLVSLVFEYILDDRNLPENFKALIGRLQIPILKVAIIDKAVFCKAAHPARKLLNEMAAAALGCDERDDQAQQALYKKTDEIVQRILNDFTDNVELFKELLGDFTQFLEKERHRAGILEQRTKDAEEGKARSEVARDTVDKTIQERLVKGQVPEVVTNLLTDAWSNVMFLAYLKEGEESEAWQDAVKTMDQLLWSITPHQRVEERKELLRLVPPLMKKIKEGLTSIAYDPFNMKELFVQIRNLQIKSLRTPRPTQETEVNPVATDQPQIKQQVVSEVPPQLPVAPESTRQKAEQAQDNNEKGQAMTSAESGQPLEQMQTANMAAMGVKAEGNKLQDKQKPLVSDASLAKLERLKVGSWVEFGQSTENRYRAKLAAYIKPNGKYIFVNRTGVKVAEKTHLDLALDIENGNITLLDDDLLFDRALQSVIGNLRKMKA</sequence>
<accession>A0A4P9VPL1</accession>
<organism evidence="2 3">
    <name type="scientific">Zooshikella ganghwensis</name>
    <dbReference type="NCBI Taxonomy" id="202772"/>
    <lineage>
        <taxon>Bacteria</taxon>
        <taxon>Pseudomonadati</taxon>
        <taxon>Pseudomonadota</taxon>
        <taxon>Gammaproteobacteria</taxon>
        <taxon>Oceanospirillales</taxon>
        <taxon>Zooshikellaceae</taxon>
        <taxon>Zooshikella</taxon>
    </lineage>
</organism>
<dbReference type="AlphaFoldDB" id="A0A4P9VPL1"/>
<evidence type="ECO:0000256" key="1">
    <source>
        <dbReference type="SAM" id="MobiDB-lite"/>
    </source>
</evidence>
<gene>
    <name evidence="2" type="ORF">B9G39_19190</name>
</gene>
<comment type="caution">
    <text evidence="2">The sequence shown here is derived from an EMBL/GenBank/DDBJ whole genome shotgun (WGS) entry which is preliminary data.</text>
</comment>
<reference evidence="2 3" key="1">
    <citation type="submission" date="2017-04" db="EMBL/GenBank/DDBJ databases">
        <title>Draft genome sequence of Zooshikella ganghwensis VG4 isolated from Red Sea sediments.</title>
        <authorList>
            <person name="Rehman Z."/>
            <person name="Alam I."/>
            <person name="Kamau A."/>
            <person name="Bajic V."/>
            <person name="Leiknes T."/>
        </authorList>
    </citation>
    <scope>NUCLEOTIDE SEQUENCE [LARGE SCALE GENOMIC DNA]</scope>
    <source>
        <strain evidence="2 3">VG4</strain>
    </source>
</reference>
<proteinExistence type="predicted"/>
<dbReference type="InterPro" id="IPR012434">
    <property type="entry name" value="DUF1631"/>
</dbReference>
<feature type="region of interest" description="Disordered" evidence="1">
    <location>
        <begin position="639"/>
        <end position="679"/>
    </location>
</feature>
<dbReference type="Proteomes" id="UP000257039">
    <property type="component" value="Unassembled WGS sequence"/>
</dbReference>
<keyword evidence="3" id="KW-1185">Reference proteome</keyword>
<evidence type="ECO:0000313" key="3">
    <source>
        <dbReference type="Proteomes" id="UP000257039"/>
    </source>
</evidence>
<name>A0A4P9VPL1_9GAMM</name>
<feature type="region of interest" description="Disordered" evidence="1">
    <location>
        <begin position="237"/>
        <end position="272"/>
    </location>
</feature>
<feature type="compositionally biased region" description="Basic and acidic residues" evidence="1">
    <location>
        <begin position="655"/>
        <end position="667"/>
    </location>
</feature>